<dbReference type="InterPro" id="IPR034003">
    <property type="entry name" value="ABCG_PDR_2"/>
</dbReference>
<dbReference type="PANTHER" id="PTHR19241">
    <property type="entry name" value="ATP-BINDING CASSETTE TRANSPORTER"/>
    <property type="match status" value="1"/>
</dbReference>
<dbReference type="InterPro" id="IPR043926">
    <property type="entry name" value="ABCG_dom"/>
</dbReference>
<evidence type="ECO:0000256" key="11">
    <source>
        <dbReference type="SAM" id="Phobius"/>
    </source>
</evidence>
<dbReference type="SMR" id="I8TS92"/>
<sequence length="1439" mass="161415">MSSKFEVAPDVDPGTQIDTYPDHEDDTLSDTSSSVSSDEEQERQSLSRIASSRLGQVLSATHAKNEPQLDPNSPEFDHRRWAQFVLRRMHECGIEPPQQGVVFKDLQVSGSGSALQYQETVLSTFAIPFRTAARAIAGQKRMPRRQILRGFDGLLEGGELLLVLGRPGSGCSTLLKTICGRMGGLTLEPESTIHYNGVGYEDMIKHHRGEIAYNKEVDEHFPHLTVGQTLSFAAHARAPRRRIEGVTRTEFADTMTKVVMSVYGLSHTVNTKVGDNFIRGVSGGERKRVSIAEMFLSNCRIGAWDNSTRGLDAASALKFVRALRLSADMSNSCHAVAAYQASQSMYDLFEKVVVLYEGYEIYFGRCDAAVEYFQRMGWERPEKQVSPDFLTAITNPLERRARPGMEDKVPRSAKEFSEYWKRSVEYQNLRTEIGRYVQEHAPNGEAAQILRQVHEEKQARHTRTNSPYLLSIPMQIRLCVRRAYQRLRNDLPTAMSTVVVQTILSLIIGSVFYNSPNSSNAFFQKGAVLYFSVLMNALITIGEIMQLYAQRPIVEKQAAYAFVHPFTEALASALVDLPIKILRCSVFSIILYFLANLRREPSQFFIFYLLLICTILTMSGMFRSLASLTQTVGQAMALAGILVLCIVVYTGFTLPQPYMHPWLSWIRWINPVYYAFEALVSNEFHGRNFECTSYIPSYGTGTSFICSVVGAVAGERFVSGDAFIQQNYQYSYSHLWRNFGILIAFLIFFHVLYLTATEFISADKSTAEALVFRPGHAPSHLQDGDGIEAEKTNPTTEVRADADSIRLPEQKDILSWKSVCYDIPVKDGTRRLLDNVNGWVKPGTLTALMGVSGAGKTTLLDVLAQRVSIGVVTGDIFVNGKGLAANFPRRTGYVQQQDLHLETTTVREALRFSAMLRQPRSVSQQEKYDYVEQVIQVLGMEDYAEAVVGRLGEGLNVEQRKLLNIGVELAAKPQLLLFLDEPTSGLDSQTSWSILDLIDTLTQHGQAILCTIHQPSAMLFQRFDRLLFLAKGGKTIYFGEIGQNSSTLSSYFERNGAQPLSPGENPAEWMLDVIGAAPGSHSDIDWPKVWRESPEHAKVKEHLDELKSTLSVKPVENSDPEAFKEYAAPFYIQLWECLIRVFAQYYRTPSYIWSKTALSILTSIYIGFSFFHAKNSIQGMQNQMFSVFMLMTIFGNLVQQIMPHFVTQRSLYEVRERPSKTYSWQAFMTANILVELPWNTLMAALMFFLTERGGLMFLLIWVFLLFTSTFAHMVIAGIELAETGGNIATLLFSLCLIFCGVLATPENMPGFWIFMYRVSPFTYLVSAMLSTGLSGTDVQCEAVELLHFDPPANQSCQQYMAAYIQGAQGYLQNPDATTDCAFCTVSKTDTYLAAISSNFDDAWRNFGLMWVYIAFNIGAAVFIYWLARVPKGKRASGAT</sequence>
<keyword evidence="9 11" id="KW-0472">Membrane</keyword>
<dbReference type="Pfam" id="PF01061">
    <property type="entry name" value="ABC2_membrane"/>
    <property type="match status" value="2"/>
</dbReference>
<dbReference type="Pfam" id="PF14510">
    <property type="entry name" value="ABC_trans_N"/>
    <property type="match status" value="1"/>
</dbReference>
<feature type="transmembrane region" description="Helical" evidence="11">
    <location>
        <begin position="1185"/>
        <end position="1202"/>
    </location>
</feature>
<dbReference type="InterPro" id="IPR003593">
    <property type="entry name" value="AAA+_ATPase"/>
</dbReference>
<dbReference type="Pfam" id="PF00005">
    <property type="entry name" value="ABC_tran"/>
    <property type="match status" value="2"/>
</dbReference>
<feature type="transmembrane region" description="Helical" evidence="11">
    <location>
        <begin position="1255"/>
        <end position="1278"/>
    </location>
</feature>
<dbReference type="GO" id="GO:0140359">
    <property type="term" value="F:ABC-type transporter activity"/>
    <property type="evidence" value="ECO:0007669"/>
    <property type="project" value="InterPro"/>
</dbReference>
<feature type="transmembrane region" description="Helical" evidence="11">
    <location>
        <begin position="569"/>
        <end position="594"/>
    </location>
</feature>
<comment type="caution">
    <text evidence="13">The sequence shown here is derived from an EMBL/GenBank/DDBJ whole genome shotgun (WGS) entry which is preliminary data.</text>
</comment>
<name>I8TS92_ASPO3</name>
<feature type="transmembrane region" description="Helical" evidence="11">
    <location>
        <begin position="1407"/>
        <end position="1427"/>
    </location>
</feature>
<reference evidence="13 14" key="1">
    <citation type="journal article" date="2012" name="Eukaryot. Cell">
        <title>Draft genome sequence of Aspergillus oryzae strain 3.042.</title>
        <authorList>
            <person name="Zhao G."/>
            <person name="Yao Y."/>
            <person name="Qi W."/>
            <person name="Wang C."/>
            <person name="Hou L."/>
            <person name="Zeng B."/>
            <person name="Cao X."/>
        </authorList>
    </citation>
    <scope>NUCLEOTIDE SEQUENCE [LARGE SCALE GENOMIC DNA]</scope>
    <source>
        <strain evidence="13 14">3.042</strain>
    </source>
</reference>
<dbReference type="InterPro" id="IPR017871">
    <property type="entry name" value="ABC_transporter-like_CS"/>
</dbReference>
<dbReference type="InterPro" id="IPR003439">
    <property type="entry name" value="ABC_transporter-like_ATP-bd"/>
</dbReference>
<dbReference type="GO" id="GO:0005524">
    <property type="term" value="F:ATP binding"/>
    <property type="evidence" value="ECO:0007669"/>
    <property type="project" value="UniProtKB-KW"/>
</dbReference>
<dbReference type="PROSITE" id="PS00211">
    <property type="entry name" value="ABC_TRANSPORTER_1"/>
    <property type="match status" value="1"/>
</dbReference>
<feature type="domain" description="ABC transporter" evidence="12">
    <location>
        <begin position="814"/>
        <end position="1057"/>
    </location>
</feature>
<keyword evidence="8 11" id="KW-1133">Transmembrane helix</keyword>
<comment type="similarity">
    <text evidence="2">Belongs to the ABC transporter superfamily. ABCG family. PDR (TC 3.A.1.205) subfamily.</text>
</comment>
<proteinExistence type="inferred from homology"/>
<evidence type="ECO:0000256" key="4">
    <source>
        <dbReference type="ARBA" id="ARBA00022475"/>
    </source>
</evidence>
<evidence type="ECO:0000256" key="5">
    <source>
        <dbReference type="ARBA" id="ARBA00022692"/>
    </source>
</evidence>
<dbReference type="Pfam" id="PF19055">
    <property type="entry name" value="ABC2_membrane_7"/>
    <property type="match status" value="1"/>
</dbReference>
<dbReference type="SMART" id="SM00382">
    <property type="entry name" value="AAA"/>
    <property type="match status" value="2"/>
</dbReference>
<evidence type="ECO:0000256" key="1">
    <source>
        <dbReference type="ARBA" id="ARBA00004651"/>
    </source>
</evidence>
<evidence type="ECO:0000256" key="3">
    <source>
        <dbReference type="ARBA" id="ARBA00022448"/>
    </source>
</evidence>
<feature type="transmembrane region" description="Helical" evidence="11">
    <location>
        <begin position="1284"/>
        <end position="1303"/>
    </location>
</feature>
<feature type="transmembrane region" description="Helical" evidence="11">
    <location>
        <begin position="1152"/>
        <end position="1173"/>
    </location>
</feature>
<dbReference type="InterPro" id="IPR029481">
    <property type="entry name" value="ABC_trans_N"/>
</dbReference>
<feature type="domain" description="ABC transporter" evidence="12">
    <location>
        <begin position="127"/>
        <end position="382"/>
    </location>
</feature>
<feature type="transmembrane region" description="Helical" evidence="11">
    <location>
        <begin position="632"/>
        <end position="652"/>
    </location>
</feature>
<evidence type="ECO:0000256" key="10">
    <source>
        <dbReference type="SAM" id="MobiDB-lite"/>
    </source>
</evidence>
<accession>I8TS92</accession>
<evidence type="ECO:0000259" key="12">
    <source>
        <dbReference type="PROSITE" id="PS50893"/>
    </source>
</evidence>
<dbReference type="SUPFAM" id="SSF52540">
    <property type="entry name" value="P-loop containing nucleoside triphosphate hydrolases"/>
    <property type="match status" value="2"/>
</dbReference>
<dbReference type="HOGENOM" id="CLU_000604_35_0_1"/>
<feature type="transmembrane region" description="Helical" evidence="11">
    <location>
        <begin position="1310"/>
        <end position="1329"/>
    </location>
</feature>
<keyword evidence="4" id="KW-1003">Cell membrane</keyword>
<evidence type="ECO:0000256" key="7">
    <source>
        <dbReference type="ARBA" id="ARBA00022840"/>
    </source>
</evidence>
<feature type="transmembrane region" description="Helical" evidence="11">
    <location>
        <begin position="1222"/>
        <end position="1248"/>
    </location>
</feature>
<keyword evidence="3" id="KW-0813">Transport</keyword>
<dbReference type="OrthoDB" id="245989at2759"/>
<dbReference type="Gene3D" id="3.40.50.300">
    <property type="entry name" value="P-loop containing nucleotide triphosphate hydrolases"/>
    <property type="match status" value="2"/>
</dbReference>
<gene>
    <name evidence="13" type="ORF">Ao3042_06933</name>
</gene>
<dbReference type="PROSITE" id="PS50893">
    <property type="entry name" value="ABC_TRANSPORTER_2"/>
    <property type="match status" value="2"/>
</dbReference>
<dbReference type="InterPro" id="IPR013525">
    <property type="entry name" value="ABC2_TM"/>
</dbReference>
<protein>
    <submittedName>
        <fullName evidence="13">Pleiotropic drug resistance proteins (PDR1-15), ABC superfamily</fullName>
    </submittedName>
</protein>
<feature type="transmembrane region" description="Helical" evidence="11">
    <location>
        <begin position="735"/>
        <end position="756"/>
    </location>
</feature>
<feature type="region of interest" description="Disordered" evidence="10">
    <location>
        <begin position="1"/>
        <end position="51"/>
    </location>
</feature>
<feature type="transmembrane region" description="Helical" evidence="11">
    <location>
        <begin position="494"/>
        <end position="515"/>
    </location>
</feature>
<dbReference type="Proteomes" id="UP000002812">
    <property type="component" value="Unassembled WGS sequence"/>
</dbReference>
<evidence type="ECO:0000313" key="14">
    <source>
        <dbReference type="Proteomes" id="UP000002812"/>
    </source>
</evidence>
<keyword evidence="5 11" id="KW-0812">Transmembrane</keyword>
<dbReference type="FunFam" id="3.40.50.300:FF:000054">
    <property type="entry name" value="ABC multidrug transporter atrF"/>
    <property type="match status" value="1"/>
</dbReference>
<dbReference type="InterPro" id="IPR010929">
    <property type="entry name" value="PDR_CDR_ABC"/>
</dbReference>
<dbReference type="CDD" id="cd03232">
    <property type="entry name" value="ABCG_PDR_domain2"/>
    <property type="match status" value="1"/>
</dbReference>
<feature type="transmembrane region" description="Helical" evidence="11">
    <location>
        <begin position="606"/>
        <end position="626"/>
    </location>
</feature>
<evidence type="ECO:0000256" key="8">
    <source>
        <dbReference type="ARBA" id="ARBA00022989"/>
    </source>
</evidence>
<reference evidence="14" key="2">
    <citation type="submission" date="2012-06" db="EMBL/GenBank/DDBJ databases">
        <title>Comparative genomic analyses of Aspergillus oryzae 3.042 and A. oryzae RIB40 for soy-sauce fermentation.</title>
        <authorList>
            <person name="Zhao G."/>
            <person name="Hou L."/>
            <person name="Wang C."/>
            <person name="Cao X."/>
        </authorList>
    </citation>
    <scope>NUCLEOTIDE SEQUENCE [LARGE SCALE GENOMIC DNA]</scope>
    <source>
        <strain evidence="14">3.042</strain>
    </source>
</reference>
<evidence type="ECO:0000256" key="6">
    <source>
        <dbReference type="ARBA" id="ARBA00022741"/>
    </source>
</evidence>
<keyword evidence="6" id="KW-0547">Nucleotide-binding</keyword>
<comment type="subcellular location">
    <subcellularLocation>
        <location evidence="1">Cell membrane</location>
        <topology evidence="1">Multi-pass membrane protein</topology>
    </subcellularLocation>
</comment>
<dbReference type="GO" id="GO:0005886">
    <property type="term" value="C:plasma membrane"/>
    <property type="evidence" value="ECO:0007669"/>
    <property type="project" value="UniProtKB-SubCell"/>
</dbReference>
<evidence type="ECO:0000313" key="13">
    <source>
        <dbReference type="EMBL" id="EIT76918.1"/>
    </source>
</evidence>
<evidence type="ECO:0000256" key="9">
    <source>
        <dbReference type="ARBA" id="ARBA00023136"/>
    </source>
</evidence>
<dbReference type="EMBL" id="AKHY01000155">
    <property type="protein sequence ID" value="EIT76918.1"/>
    <property type="molecule type" value="Genomic_DNA"/>
</dbReference>
<feature type="transmembrane region" description="Helical" evidence="11">
    <location>
        <begin position="527"/>
        <end position="549"/>
    </location>
</feature>
<organism evidence="13 14">
    <name type="scientific">Aspergillus oryzae (strain 3.042)</name>
    <name type="common">Yellow koji mold</name>
    <dbReference type="NCBI Taxonomy" id="1160506"/>
    <lineage>
        <taxon>Eukaryota</taxon>
        <taxon>Fungi</taxon>
        <taxon>Dikarya</taxon>
        <taxon>Ascomycota</taxon>
        <taxon>Pezizomycotina</taxon>
        <taxon>Eurotiomycetes</taxon>
        <taxon>Eurotiomycetidae</taxon>
        <taxon>Eurotiales</taxon>
        <taxon>Aspergillaceae</taxon>
        <taxon>Aspergillus</taxon>
        <taxon>Aspergillus subgen. Circumdati</taxon>
    </lineage>
</organism>
<dbReference type="GO" id="GO:0016887">
    <property type="term" value="F:ATP hydrolysis activity"/>
    <property type="evidence" value="ECO:0007669"/>
    <property type="project" value="InterPro"/>
</dbReference>
<keyword evidence="7" id="KW-0067">ATP-binding</keyword>
<evidence type="ECO:0000256" key="2">
    <source>
        <dbReference type="ARBA" id="ARBA00006012"/>
    </source>
</evidence>
<dbReference type="Pfam" id="PF06422">
    <property type="entry name" value="PDR_CDR"/>
    <property type="match status" value="1"/>
</dbReference>
<dbReference type="InterPro" id="IPR027417">
    <property type="entry name" value="P-loop_NTPase"/>
</dbReference>